<sequence length="92" mass="11264">MKSIIQEKKECFFCSRKDDLHLHHVFEGRNRGNSDKYGLTIYLCSYHHNMSDESVHFDPIYDKLMKIIGQLYFEKTYEDDFIKIFRRNYKED</sequence>
<evidence type="ECO:0000313" key="2">
    <source>
        <dbReference type="Proteomes" id="UP000886833"/>
    </source>
</evidence>
<accession>A0A9D1G9H2</accession>
<name>A0A9D1G9H2_9FIRM</name>
<reference evidence="1" key="2">
    <citation type="journal article" date="2021" name="PeerJ">
        <title>Extensive microbial diversity within the chicken gut microbiome revealed by metagenomics and culture.</title>
        <authorList>
            <person name="Gilroy R."/>
            <person name="Ravi A."/>
            <person name="Getino M."/>
            <person name="Pursley I."/>
            <person name="Horton D.L."/>
            <person name="Alikhan N.F."/>
            <person name="Baker D."/>
            <person name="Gharbi K."/>
            <person name="Hall N."/>
            <person name="Watson M."/>
            <person name="Adriaenssens E.M."/>
            <person name="Foster-Nyarko E."/>
            <person name="Jarju S."/>
            <person name="Secka A."/>
            <person name="Antonio M."/>
            <person name="Oren A."/>
            <person name="Chaudhuri R.R."/>
            <person name="La Ragione R."/>
            <person name="Hildebrand F."/>
            <person name="Pallen M.J."/>
        </authorList>
    </citation>
    <scope>NUCLEOTIDE SEQUENCE</scope>
    <source>
        <strain evidence="1">CHK195-26880</strain>
    </source>
</reference>
<comment type="caution">
    <text evidence="1">The sequence shown here is derived from an EMBL/GenBank/DDBJ whole genome shotgun (WGS) entry which is preliminary data.</text>
</comment>
<proteinExistence type="predicted"/>
<reference evidence="1" key="1">
    <citation type="submission" date="2020-10" db="EMBL/GenBank/DDBJ databases">
        <authorList>
            <person name="Gilroy R."/>
        </authorList>
    </citation>
    <scope>NUCLEOTIDE SEQUENCE</scope>
    <source>
        <strain evidence="1">CHK195-26880</strain>
    </source>
</reference>
<protein>
    <submittedName>
        <fullName evidence="1">Uncharacterized protein</fullName>
    </submittedName>
</protein>
<gene>
    <name evidence="1" type="ORF">IAB59_00170</name>
</gene>
<dbReference type="EMBL" id="DVKQ01000002">
    <property type="protein sequence ID" value="HIT36885.1"/>
    <property type="molecule type" value="Genomic_DNA"/>
</dbReference>
<dbReference type="AlphaFoldDB" id="A0A9D1G9H2"/>
<evidence type="ECO:0000313" key="1">
    <source>
        <dbReference type="EMBL" id="HIT36885.1"/>
    </source>
</evidence>
<dbReference type="Proteomes" id="UP000886833">
    <property type="component" value="Unassembled WGS sequence"/>
</dbReference>
<organism evidence="1 2">
    <name type="scientific">Candidatus Onthousia faecipullorum</name>
    <dbReference type="NCBI Taxonomy" id="2840887"/>
    <lineage>
        <taxon>Bacteria</taxon>
        <taxon>Bacillati</taxon>
        <taxon>Bacillota</taxon>
        <taxon>Bacilli</taxon>
        <taxon>Candidatus Onthousia</taxon>
    </lineage>
</organism>